<evidence type="ECO:0008006" key="3">
    <source>
        <dbReference type="Google" id="ProtNLM"/>
    </source>
</evidence>
<reference evidence="1 2" key="1">
    <citation type="submission" date="2019-03" db="EMBL/GenBank/DDBJ databases">
        <title>Biocontrol and xenobiotic degradation properties of endophytic Pseudomonas fluorescens strain BRZ63.</title>
        <authorList>
            <person name="Chlebek D.A."/>
            <person name="Pinski A."/>
            <person name="Zur J.P."/>
            <person name="Michalska J."/>
            <person name="Hupert-Kocurek K.T."/>
        </authorList>
    </citation>
    <scope>NUCLEOTIDE SEQUENCE [LARGE SCALE GENOMIC DNA]</scope>
    <source>
        <strain evidence="1 2">BRZ63</strain>
    </source>
</reference>
<dbReference type="EMBL" id="SPVI01000010">
    <property type="protein sequence ID" value="TFW42094.1"/>
    <property type="molecule type" value="Genomic_DNA"/>
</dbReference>
<name>A0A4Y9TCN3_PSEFL</name>
<evidence type="ECO:0000313" key="2">
    <source>
        <dbReference type="Proteomes" id="UP000297322"/>
    </source>
</evidence>
<dbReference type="Gene3D" id="1.20.120.330">
    <property type="entry name" value="Nucleotidyltransferases domain 2"/>
    <property type="match status" value="1"/>
</dbReference>
<evidence type="ECO:0000313" key="1">
    <source>
        <dbReference type="EMBL" id="TFW42094.1"/>
    </source>
</evidence>
<dbReference type="RefSeq" id="WP_135196615.1">
    <property type="nucleotide sequence ID" value="NZ_SPVI01000010.1"/>
</dbReference>
<organism evidence="1 2">
    <name type="scientific">Pseudomonas fluorescens</name>
    <dbReference type="NCBI Taxonomy" id="294"/>
    <lineage>
        <taxon>Bacteria</taxon>
        <taxon>Pseudomonadati</taxon>
        <taxon>Pseudomonadota</taxon>
        <taxon>Gammaproteobacteria</taxon>
        <taxon>Pseudomonadales</taxon>
        <taxon>Pseudomonadaceae</taxon>
        <taxon>Pseudomonas</taxon>
    </lineage>
</organism>
<dbReference type="SUPFAM" id="SSF158668">
    <property type="entry name" value="MtlR-like"/>
    <property type="match status" value="1"/>
</dbReference>
<gene>
    <name evidence="1" type="ORF">E4T65_17010</name>
</gene>
<proteinExistence type="predicted"/>
<dbReference type="Proteomes" id="UP000297322">
    <property type="component" value="Unassembled WGS sequence"/>
</dbReference>
<comment type="caution">
    <text evidence="1">The sequence shown here is derived from an EMBL/GenBank/DDBJ whole genome shotgun (WGS) entry which is preliminary data.</text>
</comment>
<dbReference type="InterPro" id="IPR038026">
    <property type="entry name" value="MtlR-like_sf"/>
</dbReference>
<dbReference type="AlphaFoldDB" id="A0A4Y9TCN3"/>
<protein>
    <recommendedName>
        <fullName evidence="3">Mannitol operon repressor</fullName>
    </recommendedName>
</protein>
<sequence length="173" mass="19698">MIFGEDRRKITKFVDEFRSESDRGCAVLVLCVLEDLLIETVKHRLPVCSNEELRSIAPFGRLSATVSNAFLIGAISRRERDELSRLIKIRNKFAHKALEGLSFSHPDIVDMCKKLELADVFDEFKSDVPRIRFNISALIVYSSLHTSLGALDKLGELVARKHVLQSYSDFEEQ</sequence>
<accession>A0A4Y9TCN3</accession>